<reference evidence="3" key="2">
    <citation type="submission" date="2012-03" db="EMBL/GenBank/DDBJ databases">
        <title>The complete genome sequence of the pioneer microbe on fresh volcanic deposit, Leptospirillum ferrooxidans strain C2-3.</title>
        <authorList>
            <person name="Fujimura R."/>
            <person name="Sato Y."/>
            <person name="Nishizawa T."/>
            <person name="Nanba K."/>
            <person name="Oshima K."/>
            <person name="Hattori M."/>
            <person name="Kamijo T."/>
            <person name="Ohta H."/>
        </authorList>
    </citation>
    <scope>NUCLEOTIDE SEQUENCE [LARGE SCALE GENOMIC DNA]</scope>
    <source>
        <strain evidence="3">C2-3</strain>
    </source>
</reference>
<dbReference type="AlphaFoldDB" id="I0IP04"/>
<dbReference type="Proteomes" id="UP000007382">
    <property type="component" value="Chromosome"/>
</dbReference>
<dbReference type="InterPro" id="IPR044862">
    <property type="entry name" value="Pro_4_hyd_alph_FE2OG_OXY"/>
</dbReference>
<dbReference type="KEGG" id="lfc:LFE_1320"/>
<reference evidence="2 3" key="1">
    <citation type="journal article" date="2012" name="J. Bacteriol.">
        <title>Complete Genome Sequence of Leptospirillum ferrooxidans Strain C2-3, Isolated from a Fresh Volcanic Ash Deposit on the Island of Miyake, Japan.</title>
        <authorList>
            <person name="Fujimura R."/>
            <person name="Sato Y."/>
            <person name="Nishizawa T."/>
            <person name="Oshima K."/>
            <person name="Kim S.-W."/>
            <person name="Hattori M."/>
            <person name="Kamijo T."/>
            <person name="Ohta H."/>
        </authorList>
    </citation>
    <scope>NUCLEOTIDE SEQUENCE [LARGE SCALE GENOMIC DNA]</scope>
    <source>
        <strain evidence="2 3">C2-3</strain>
    </source>
</reference>
<dbReference type="HOGENOM" id="CLU_007520_1_1_0"/>
<protein>
    <recommendedName>
        <fullName evidence="1">Prolyl 4-hydroxylase alpha subunit Fe(2+) 2OG dioxygenase domain-containing protein</fullName>
    </recommendedName>
</protein>
<feature type="domain" description="Prolyl 4-hydroxylase alpha subunit Fe(2+) 2OG dioxygenase" evidence="1">
    <location>
        <begin position="120"/>
        <end position="207"/>
    </location>
</feature>
<dbReference type="eggNOG" id="COG3751">
    <property type="taxonomic scope" value="Bacteria"/>
</dbReference>
<evidence type="ECO:0000259" key="1">
    <source>
        <dbReference type="Pfam" id="PF13640"/>
    </source>
</evidence>
<accession>I0IP04</accession>
<dbReference type="RefSeq" id="WP_014449492.1">
    <property type="nucleotide sequence ID" value="NC_017094.1"/>
</dbReference>
<dbReference type="PATRIC" id="fig|1162668.3.peg.1547"/>
<dbReference type="PANTHER" id="PTHR33099:SF7">
    <property type="entry name" value="MYND-TYPE DOMAIN-CONTAINING PROTEIN"/>
    <property type="match status" value="1"/>
</dbReference>
<proteinExistence type="predicted"/>
<gene>
    <name evidence="2" type="ordered locus">LFE_1320</name>
</gene>
<dbReference type="STRING" id="1162668.LFE_1320"/>
<dbReference type="EMBL" id="AP012342">
    <property type="protein sequence ID" value="BAM07003.1"/>
    <property type="molecule type" value="Genomic_DNA"/>
</dbReference>
<evidence type="ECO:0000313" key="3">
    <source>
        <dbReference type="Proteomes" id="UP000007382"/>
    </source>
</evidence>
<dbReference type="OrthoDB" id="9782970at2"/>
<dbReference type="Pfam" id="PF13640">
    <property type="entry name" value="2OG-FeII_Oxy_3"/>
    <property type="match status" value="1"/>
</dbReference>
<name>I0IP04_LEPFC</name>
<keyword evidence="3" id="KW-1185">Reference proteome</keyword>
<dbReference type="PANTHER" id="PTHR33099">
    <property type="entry name" value="FE2OG DIOXYGENASE DOMAIN-CONTAINING PROTEIN"/>
    <property type="match status" value="1"/>
</dbReference>
<sequence length="755" mass="85126">MPFSLNKFAKLLSTIDRNGDFKTSGIIETFMPRLILEGVGSVSLPLTLEQSGQIFSVSEQAPYGKGGKTLLDTAVRNTRQIPPDRIRIEGRHWAETLQNIVILAVEGLGVREPVAAEFYKLLIYDTGGFFLDHRDTEKIPGMFATLVIALPSAYTGGELIVHHKGKASRIDLQTSDPSELSFAAFYADCVHEVEPVTSGCRLTLVYNLKRVGTDQLPTPPDYQSETDNVIKFLKDWVHEKGMPDSSIPEKIIYPLEHAYTPAELSFGSLKGTDAAVASVLTLAAEKSGCDLHLALLSMEESGSASYNGSYRSRWKEDEDDESNFEVDEVFDRTLSLSHWQHPEGVPFETESLPFEENELCPENALDNLEELEESFHEATGNEGASFERSYQSAALVLWPRDRKMSVIHRAGLAISIPFLDKLIWEWENAHSGQKSLLEKQAEELSALIINSWTVPERLNPWSSELKLTPRMLNLLLRLGNENHIVAFIERHMVPPVYGHKDNEALIGTIRLLPSSRFSSLMTNLIEKNAESALEACADLFKRWARSDNDQEQKMPLEKSAETLVEVLTGKNPKFVKEEKPVFIVNLLEALERIAPHLSIRSSRYILENPETYGLDESLIPAVLVFLNSKGNEPSPSFKILRTHCLDRLRERAASLLEPPKDWVRFSKISCKCPDCKILREFLADPDRGAWSFKAAESRREHIIISIQKDRLDLDSTTEKKSRPYTLVCTKNSASYEKLLKQRKKDLENIARMEGD</sequence>
<dbReference type="Gene3D" id="2.60.120.620">
    <property type="entry name" value="q2cbj1_9rhob like domain"/>
    <property type="match status" value="1"/>
</dbReference>
<evidence type="ECO:0000313" key="2">
    <source>
        <dbReference type="EMBL" id="BAM07003.1"/>
    </source>
</evidence>
<organism evidence="2 3">
    <name type="scientific">Leptospirillum ferrooxidans (strain C2-3)</name>
    <dbReference type="NCBI Taxonomy" id="1162668"/>
    <lineage>
        <taxon>Bacteria</taxon>
        <taxon>Pseudomonadati</taxon>
        <taxon>Nitrospirota</taxon>
        <taxon>Nitrospiria</taxon>
        <taxon>Nitrospirales</taxon>
        <taxon>Nitrospiraceae</taxon>
        <taxon>Leptospirillum</taxon>
    </lineage>
</organism>